<dbReference type="SMART" id="SM00179">
    <property type="entry name" value="EGF_CA"/>
    <property type="match status" value="1"/>
</dbReference>
<dbReference type="Proteomes" id="UP000727407">
    <property type="component" value="Unassembled WGS sequence"/>
</dbReference>
<dbReference type="PROSITE" id="PS01187">
    <property type="entry name" value="EGF_CA"/>
    <property type="match status" value="1"/>
</dbReference>
<feature type="non-terminal residue" evidence="25">
    <location>
        <position position="1"/>
    </location>
</feature>
<dbReference type="SMART" id="SM00069">
    <property type="entry name" value="GLA"/>
    <property type="match status" value="1"/>
</dbReference>
<feature type="domain" description="Peptidase S1" evidence="23">
    <location>
        <begin position="235"/>
        <end position="290"/>
    </location>
</feature>
<dbReference type="Pfam" id="PF14670">
    <property type="entry name" value="FXa_inhibition"/>
    <property type="match status" value="1"/>
</dbReference>
<keyword evidence="12" id="KW-0645">Protease</keyword>
<dbReference type="PROSITE" id="PS00022">
    <property type="entry name" value="EGF_1"/>
    <property type="match status" value="1"/>
</dbReference>
<gene>
    <name evidence="25" type="primary">f9</name>
    <name evidence="25" type="ORF">DAT39_022972</name>
</gene>
<dbReference type="EC" id="3.4.21.22" evidence="4"/>
<evidence type="ECO:0000256" key="2">
    <source>
        <dbReference type="ARBA" id="ARBA00002741"/>
    </source>
</evidence>
<dbReference type="PROSITE" id="PS50998">
    <property type="entry name" value="GLA_2"/>
    <property type="match status" value="1"/>
</dbReference>
<keyword evidence="10" id="KW-0356">Hemostasis</keyword>
<dbReference type="GO" id="GO:0005509">
    <property type="term" value="F:calcium ion binding"/>
    <property type="evidence" value="ECO:0007669"/>
    <property type="project" value="InterPro"/>
</dbReference>
<evidence type="ECO:0000256" key="21">
    <source>
        <dbReference type="SAM" id="MobiDB-lite"/>
    </source>
</evidence>
<evidence type="ECO:0000256" key="3">
    <source>
        <dbReference type="ARBA" id="ARBA00004613"/>
    </source>
</evidence>
<reference evidence="25" key="1">
    <citation type="submission" date="2020-07" db="EMBL/GenBank/DDBJ databases">
        <title>Clarias magur genome sequencing, assembly and annotation.</title>
        <authorList>
            <person name="Kushwaha B."/>
            <person name="Kumar R."/>
            <person name="Das P."/>
            <person name="Joshi C.G."/>
            <person name="Kumar D."/>
            <person name="Nagpure N.S."/>
            <person name="Pandey M."/>
            <person name="Agarwal S."/>
            <person name="Srivastava S."/>
            <person name="Singh M."/>
            <person name="Sahoo L."/>
            <person name="Jayasankar P."/>
            <person name="Meher P.K."/>
            <person name="Koringa P.G."/>
            <person name="Iquebal M.A."/>
            <person name="Das S.P."/>
            <person name="Bit A."/>
            <person name="Patnaik S."/>
            <person name="Patel N."/>
            <person name="Shah T.M."/>
            <person name="Hinsu A."/>
            <person name="Jena J.K."/>
        </authorList>
    </citation>
    <scope>NUCLEOTIDE SEQUENCE</scope>
    <source>
        <strain evidence="25">CIFAMagur01</strain>
        <tissue evidence="25">Testis</tissue>
    </source>
</reference>
<dbReference type="PRINTS" id="PR00001">
    <property type="entry name" value="GLABLOOD"/>
</dbReference>
<dbReference type="Pfam" id="PF00594">
    <property type="entry name" value="Gla"/>
    <property type="match status" value="1"/>
</dbReference>
<dbReference type="SUPFAM" id="SSF57196">
    <property type="entry name" value="EGF/Laminin"/>
    <property type="match status" value="1"/>
</dbReference>
<comment type="catalytic activity">
    <reaction evidence="1">
        <text>Selective cleavage of Arg-|-Ile bond in factor X to form factor Xa.</text>
        <dbReference type="EC" id="3.4.21.22"/>
    </reaction>
</comment>
<dbReference type="PROSITE" id="PS01186">
    <property type="entry name" value="EGF_2"/>
    <property type="match status" value="1"/>
</dbReference>
<evidence type="ECO:0000256" key="18">
    <source>
        <dbReference type="ARBA" id="ARBA00023180"/>
    </source>
</evidence>
<dbReference type="InterPro" id="IPR009003">
    <property type="entry name" value="Peptidase_S1_PA"/>
</dbReference>
<keyword evidence="16" id="KW-0865">Zymogen</keyword>
<dbReference type="InterPro" id="IPR000294">
    <property type="entry name" value="GLA_domain"/>
</dbReference>
<comment type="function">
    <text evidence="2">Factor IX is a vitamin K-dependent plasma protein that participates in the intrinsic pathway of blood coagulation by converting factor X to its active form in the presence of Ca(2+) ions, phospholipids, and factor VIIIa.</text>
</comment>
<dbReference type="AlphaFoldDB" id="A0A8J4TXL2"/>
<comment type="caution">
    <text evidence="25">The sequence shown here is derived from an EMBL/GenBank/DDBJ whole genome shotgun (WGS) entry which is preliminary data.</text>
</comment>
<feature type="region of interest" description="Disordered" evidence="21">
    <location>
        <begin position="181"/>
        <end position="204"/>
    </location>
</feature>
<evidence type="ECO:0000259" key="22">
    <source>
        <dbReference type="PROSITE" id="PS50026"/>
    </source>
</evidence>
<dbReference type="InterPro" id="IPR000742">
    <property type="entry name" value="EGF"/>
</dbReference>
<evidence type="ECO:0000256" key="16">
    <source>
        <dbReference type="ARBA" id="ARBA00023145"/>
    </source>
</evidence>
<dbReference type="GO" id="GO:0007596">
    <property type="term" value="P:blood coagulation"/>
    <property type="evidence" value="ECO:0007669"/>
    <property type="project" value="UniProtKB-KW"/>
</dbReference>
<evidence type="ECO:0000256" key="19">
    <source>
        <dbReference type="ARBA" id="ARBA00031357"/>
    </source>
</evidence>
<dbReference type="GO" id="GO:0005615">
    <property type="term" value="C:extracellular space"/>
    <property type="evidence" value="ECO:0007669"/>
    <property type="project" value="TreeGrafter"/>
</dbReference>
<protein>
    <recommendedName>
        <fullName evidence="5">Coagulation factor IX</fullName>
        <ecNumber evidence="4">3.4.21.22</ecNumber>
    </recommendedName>
    <alternativeName>
        <fullName evidence="19">Christmas factor</fullName>
    </alternativeName>
</protein>
<evidence type="ECO:0000313" key="26">
    <source>
        <dbReference type="Proteomes" id="UP000727407"/>
    </source>
</evidence>
<evidence type="ECO:0000256" key="8">
    <source>
        <dbReference type="ARBA" id="ARBA00022536"/>
    </source>
</evidence>
<dbReference type="PANTHER" id="PTHR24278">
    <property type="entry name" value="COAGULATION FACTOR"/>
    <property type="match status" value="1"/>
</dbReference>
<evidence type="ECO:0000256" key="9">
    <source>
        <dbReference type="ARBA" id="ARBA00022553"/>
    </source>
</evidence>
<dbReference type="Gene3D" id="2.10.25.10">
    <property type="entry name" value="Laminin"/>
    <property type="match status" value="2"/>
</dbReference>
<dbReference type="Gene3D" id="2.40.10.10">
    <property type="entry name" value="Trypsin-like serine proteases"/>
    <property type="match status" value="1"/>
</dbReference>
<dbReference type="PROSITE" id="PS00010">
    <property type="entry name" value="ASX_HYDROXYL"/>
    <property type="match status" value="1"/>
</dbReference>
<dbReference type="PROSITE" id="PS50026">
    <property type="entry name" value="EGF_3"/>
    <property type="match status" value="1"/>
</dbReference>
<evidence type="ECO:0000256" key="11">
    <source>
        <dbReference type="ARBA" id="ARBA00022723"/>
    </source>
</evidence>
<dbReference type="OrthoDB" id="8909918at2759"/>
<accession>A0A8J4TXL2</accession>
<keyword evidence="7" id="KW-0964">Secreted</keyword>
<feature type="disulfide bond" evidence="20">
    <location>
        <begin position="91"/>
        <end position="100"/>
    </location>
</feature>
<dbReference type="InterPro" id="IPR017857">
    <property type="entry name" value="Coagulation_fac-like_Gla_dom"/>
</dbReference>
<evidence type="ECO:0000256" key="10">
    <source>
        <dbReference type="ARBA" id="ARBA00022696"/>
    </source>
</evidence>
<organism evidence="25 26">
    <name type="scientific">Clarias magur</name>
    <name type="common">Asian catfish</name>
    <name type="synonym">Macropteronotus magur</name>
    <dbReference type="NCBI Taxonomy" id="1594786"/>
    <lineage>
        <taxon>Eukaryota</taxon>
        <taxon>Metazoa</taxon>
        <taxon>Chordata</taxon>
        <taxon>Craniata</taxon>
        <taxon>Vertebrata</taxon>
        <taxon>Euteleostomi</taxon>
        <taxon>Actinopterygii</taxon>
        <taxon>Neopterygii</taxon>
        <taxon>Teleostei</taxon>
        <taxon>Ostariophysi</taxon>
        <taxon>Siluriformes</taxon>
        <taxon>Clariidae</taxon>
        <taxon>Clarias</taxon>
    </lineage>
</organism>
<dbReference type="SUPFAM" id="SSF57630">
    <property type="entry name" value="GLA-domain"/>
    <property type="match status" value="1"/>
</dbReference>
<keyword evidence="8 20" id="KW-0245">EGF-like domain</keyword>
<evidence type="ECO:0000259" key="23">
    <source>
        <dbReference type="PROSITE" id="PS50240"/>
    </source>
</evidence>
<dbReference type="GO" id="GO:0006508">
    <property type="term" value="P:proteolysis"/>
    <property type="evidence" value="ECO:0007669"/>
    <property type="project" value="InterPro"/>
</dbReference>
<evidence type="ECO:0000256" key="20">
    <source>
        <dbReference type="PROSITE-ProRule" id="PRU00076"/>
    </source>
</evidence>
<dbReference type="PRINTS" id="PR00010">
    <property type="entry name" value="EGFBLOOD"/>
</dbReference>
<comment type="caution">
    <text evidence="20">Lacks conserved residue(s) required for the propagation of feature annotation.</text>
</comment>
<dbReference type="FunFam" id="4.10.740.10:FF:000001">
    <property type="entry name" value="vitamin K-dependent protein S"/>
    <property type="match status" value="1"/>
</dbReference>
<keyword evidence="6" id="KW-0301">Gamma-carboxyglutamic acid</keyword>
<evidence type="ECO:0000256" key="1">
    <source>
        <dbReference type="ARBA" id="ARBA00001368"/>
    </source>
</evidence>
<evidence type="ECO:0000259" key="24">
    <source>
        <dbReference type="PROSITE" id="PS50998"/>
    </source>
</evidence>
<dbReference type="InterPro" id="IPR000152">
    <property type="entry name" value="EGF-type_Asp/Asn_hydroxyl_site"/>
</dbReference>
<feature type="domain" description="Gla" evidence="24">
    <location>
        <begin position="19"/>
        <end position="65"/>
    </location>
</feature>
<keyword evidence="26" id="KW-1185">Reference proteome</keyword>
<dbReference type="PROSITE" id="PS00134">
    <property type="entry name" value="TRYPSIN_HIS"/>
    <property type="match status" value="1"/>
</dbReference>
<comment type="subcellular location">
    <subcellularLocation>
        <location evidence="3">Secreted</location>
    </subcellularLocation>
</comment>
<dbReference type="InterPro" id="IPR050442">
    <property type="entry name" value="Peptidase_S1_coag_factors"/>
</dbReference>
<sequence length="290" mass="32361">SLFVSRQTAQSVLSRQKRFNKGGLEEVMRDNLERECREEKCSFEEAREVFENMEQTREFWLGYTDGDQCLSSPCQNGGTCKDGLSSYVCWCHIGFNGKNCELEILRQCDVNNGGCEQFCVVDKLKGVVCDCAEGYTLGANERSCEPRDNYPCGRLASNIDNTMGTRSLNIAEETVNQIHGNKNENMTERNSTAGNSTNSTELSSATIRSTLGKNNWDFFPTLPTIIGKTNTEQRIVGGLQTIPGEIPWQVALVNRKQLVFCGGSLLNEMWVITAAHCLMEVGIGNFFIRL</sequence>
<dbReference type="PANTHER" id="PTHR24278:SF31">
    <property type="entry name" value="COAGULATION FACTOR IX"/>
    <property type="match status" value="1"/>
</dbReference>
<dbReference type="GO" id="GO:0004252">
    <property type="term" value="F:serine-type endopeptidase activity"/>
    <property type="evidence" value="ECO:0007669"/>
    <property type="project" value="UniProtKB-EC"/>
</dbReference>
<evidence type="ECO:0000256" key="13">
    <source>
        <dbReference type="ARBA" id="ARBA00022837"/>
    </source>
</evidence>
<feature type="compositionally biased region" description="Polar residues" evidence="21">
    <location>
        <begin position="188"/>
        <end position="204"/>
    </location>
</feature>
<dbReference type="InterPro" id="IPR018114">
    <property type="entry name" value="TRYPSIN_HIS"/>
</dbReference>
<dbReference type="PROSITE" id="PS50240">
    <property type="entry name" value="TRYPSIN_DOM"/>
    <property type="match status" value="1"/>
</dbReference>
<keyword evidence="17 20" id="KW-1015">Disulfide bond</keyword>
<keyword evidence="12" id="KW-0720">Serine protease</keyword>
<name>A0A8J4TXL2_CLAMG</name>
<keyword evidence="14" id="KW-0460">Magnesium</keyword>
<evidence type="ECO:0000256" key="6">
    <source>
        <dbReference type="ARBA" id="ARBA00022479"/>
    </source>
</evidence>
<dbReference type="InterPro" id="IPR018097">
    <property type="entry name" value="EGF_Ca-bd_CS"/>
</dbReference>
<keyword evidence="13" id="KW-0106">Calcium</keyword>
<dbReference type="CDD" id="cd00054">
    <property type="entry name" value="EGF_CA"/>
    <property type="match status" value="1"/>
</dbReference>
<keyword evidence="12" id="KW-0378">Hydrolase</keyword>
<dbReference type="InterPro" id="IPR001881">
    <property type="entry name" value="EGF-like_Ca-bd_dom"/>
</dbReference>
<keyword evidence="11" id="KW-0479">Metal-binding</keyword>
<keyword evidence="15" id="KW-0094">Blood coagulation</keyword>
<evidence type="ECO:0000256" key="15">
    <source>
        <dbReference type="ARBA" id="ARBA00023084"/>
    </source>
</evidence>
<evidence type="ECO:0000256" key="4">
    <source>
        <dbReference type="ARBA" id="ARBA00012066"/>
    </source>
</evidence>
<dbReference type="EMBL" id="QNUK01001359">
    <property type="protein sequence ID" value="KAF5883222.1"/>
    <property type="molecule type" value="Genomic_DNA"/>
</dbReference>
<dbReference type="Pfam" id="PF00089">
    <property type="entry name" value="Trypsin"/>
    <property type="match status" value="1"/>
</dbReference>
<dbReference type="Gene3D" id="4.10.740.10">
    <property type="entry name" value="Coagulation Factor IX"/>
    <property type="match status" value="1"/>
</dbReference>
<feature type="non-terminal residue" evidence="25">
    <location>
        <position position="290"/>
    </location>
</feature>
<keyword evidence="18" id="KW-0325">Glycoprotein</keyword>
<dbReference type="InterPro" id="IPR043504">
    <property type="entry name" value="Peptidase_S1_PA_chymotrypsin"/>
</dbReference>
<proteinExistence type="predicted"/>
<dbReference type="SUPFAM" id="SSF50494">
    <property type="entry name" value="Trypsin-like serine proteases"/>
    <property type="match status" value="1"/>
</dbReference>
<evidence type="ECO:0000256" key="12">
    <source>
        <dbReference type="ARBA" id="ARBA00022825"/>
    </source>
</evidence>
<evidence type="ECO:0000256" key="14">
    <source>
        <dbReference type="ARBA" id="ARBA00022842"/>
    </source>
</evidence>
<dbReference type="InterPro" id="IPR035972">
    <property type="entry name" value="GLA-like_dom_SF"/>
</dbReference>
<dbReference type="InterPro" id="IPR001254">
    <property type="entry name" value="Trypsin_dom"/>
</dbReference>
<dbReference type="PROSITE" id="PS00011">
    <property type="entry name" value="GLA_1"/>
    <property type="match status" value="1"/>
</dbReference>
<dbReference type="Pfam" id="PF00008">
    <property type="entry name" value="EGF"/>
    <property type="match status" value="1"/>
</dbReference>
<evidence type="ECO:0000256" key="7">
    <source>
        <dbReference type="ARBA" id="ARBA00022525"/>
    </source>
</evidence>
<evidence type="ECO:0000313" key="25">
    <source>
        <dbReference type="EMBL" id="KAF5883222.1"/>
    </source>
</evidence>
<evidence type="ECO:0000256" key="5">
    <source>
        <dbReference type="ARBA" id="ARBA00019454"/>
    </source>
</evidence>
<feature type="domain" description="EGF-like" evidence="22">
    <location>
        <begin position="65"/>
        <end position="101"/>
    </location>
</feature>
<dbReference type="SMART" id="SM00181">
    <property type="entry name" value="EGF"/>
    <property type="match status" value="2"/>
</dbReference>
<keyword evidence="9" id="KW-0597">Phosphoprotein</keyword>
<dbReference type="FunFam" id="2.10.25.10:FF:000162">
    <property type="entry name" value="Coagulation factor X (Predicted)"/>
    <property type="match status" value="1"/>
</dbReference>
<evidence type="ECO:0000256" key="17">
    <source>
        <dbReference type="ARBA" id="ARBA00023157"/>
    </source>
</evidence>